<dbReference type="EMBL" id="SDRB02013508">
    <property type="protein sequence ID" value="THF94814.1"/>
    <property type="molecule type" value="Genomic_DNA"/>
</dbReference>
<dbReference type="Proteomes" id="UP000306102">
    <property type="component" value="Unassembled WGS sequence"/>
</dbReference>
<dbReference type="PANTHER" id="PTHR31207:SF35">
    <property type="entry name" value="PROLAMIN-LIKE DOMAIN-CONTAINING PROTEIN"/>
    <property type="match status" value="1"/>
</dbReference>
<keyword evidence="5" id="KW-1185">Reference proteome</keyword>
<sequence>MAKLTIVVVMLIMYNAIRPSMEENIAPQPANDGEEALAPSPIDDFFEDFALALAPSPIDAYLEKCVENFTDTCGSQVFEGVFGNMTVTAPCCRNLLQVGKPCHDGLVKRILDLPWIRRHVSESQVLSQSDEIWSKCVSDGVAVFPPSSSPTTS</sequence>
<evidence type="ECO:0000313" key="4">
    <source>
        <dbReference type="EMBL" id="THF94814.1"/>
    </source>
</evidence>
<dbReference type="InterPro" id="IPR008502">
    <property type="entry name" value="Prolamin-like"/>
</dbReference>
<dbReference type="Pfam" id="PF05617">
    <property type="entry name" value="Prolamin_like"/>
    <property type="match status" value="1"/>
</dbReference>
<accession>A0A4S4CY58</accession>
<feature type="chain" id="PRO_5020936552" description="Prolamin-like domain-containing protein" evidence="2">
    <location>
        <begin position="23"/>
        <end position="153"/>
    </location>
</feature>
<evidence type="ECO:0000256" key="1">
    <source>
        <dbReference type="ARBA" id="ARBA00022729"/>
    </source>
</evidence>
<reference evidence="4 5" key="1">
    <citation type="journal article" date="2018" name="Proc. Natl. Acad. Sci. U.S.A.">
        <title>Draft genome sequence of Camellia sinensis var. sinensis provides insights into the evolution of the tea genome and tea quality.</title>
        <authorList>
            <person name="Wei C."/>
            <person name="Yang H."/>
            <person name="Wang S."/>
            <person name="Zhao J."/>
            <person name="Liu C."/>
            <person name="Gao L."/>
            <person name="Xia E."/>
            <person name="Lu Y."/>
            <person name="Tai Y."/>
            <person name="She G."/>
            <person name="Sun J."/>
            <person name="Cao H."/>
            <person name="Tong W."/>
            <person name="Gao Q."/>
            <person name="Li Y."/>
            <person name="Deng W."/>
            <person name="Jiang X."/>
            <person name="Wang W."/>
            <person name="Chen Q."/>
            <person name="Zhang S."/>
            <person name="Li H."/>
            <person name="Wu J."/>
            <person name="Wang P."/>
            <person name="Li P."/>
            <person name="Shi C."/>
            <person name="Zheng F."/>
            <person name="Jian J."/>
            <person name="Huang B."/>
            <person name="Shan D."/>
            <person name="Shi M."/>
            <person name="Fang C."/>
            <person name="Yue Y."/>
            <person name="Li F."/>
            <person name="Li D."/>
            <person name="Wei S."/>
            <person name="Han B."/>
            <person name="Jiang C."/>
            <person name="Yin Y."/>
            <person name="Xia T."/>
            <person name="Zhang Z."/>
            <person name="Bennetzen J.L."/>
            <person name="Zhao S."/>
            <person name="Wan X."/>
        </authorList>
    </citation>
    <scope>NUCLEOTIDE SEQUENCE [LARGE SCALE GENOMIC DNA]</scope>
    <source>
        <strain evidence="5">cv. Shuchazao</strain>
        <tissue evidence="4">Leaf</tissue>
    </source>
</reference>
<feature type="signal peptide" evidence="2">
    <location>
        <begin position="1"/>
        <end position="22"/>
    </location>
</feature>
<proteinExistence type="predicted"/>
<evidence type="ECO:0000313" key="5">
    <source>
        <dbReference type="Proteomes" id="UP000306102"/>
    </source>
</evidence>
<dbReference type="InterPro" id="IPR040220">
    <property type="entry name" value="DD11"/>
</dbReference>
<dbReference type="PANTHER" id="PTHR31207">
    <property type="entry name" value="ECA1 GAMETOGENESIS FAMILY PROTEIN (DUF784)-RELATED-RELATED"/>
    <property type="match status" value="1"/>
</dbReference>
<feature type="domain" description="Prolamin-like" evidence="3">
    <location>
        <begin position="64"/>
        <end position="137"/>
    </location>
</feature>
<gene>
    <name evidence="4" type="ORF">TEA_027776</name>
</gene>
<dbReference type="AlphaFoldDB" id="A0A4S4CY58"/>
<name>A0A4S4CY58_CAMSN</name>
<organism evidence="4 5">
    <name type="scientific">Camellia sinensis var. sinensis</name>
    <name type="common">China tea</name>
    <dbReference type="NCBI Taxonomy" id="542762"/>
    <lineage>
        <taxon>Eukaryota</taxon>
        <taxon>Viridiplantae</taxon>
        <taxon>Streptophyta</taxon>
        <taxon>Embryophyta</taxon>
        <taxon>Tracheophyta</taxon>
        <taxon>Spermatophyta</taxon>
        <taxon>Magnoliopsida</taxon>
        <taxon>eudicotyledons</taxon>
        <taxon>Gunneridae</taxon>
        <taxon>Pentapetalae</taxon>
        <taxon>asterids</taxon>
        <taxon>Ericales</taxon>
        <taxon>Theaceae</taxon>
        <taxon>Camellia</taxon>
    </lineage>
</organism>
<evidence type="ECO:0000256" key="2">
    <source>
        <dbReference type="SAM" id="SignalP"/>
    </source>
</evidence>
<comment type="caution">
    <text evidence="4">The sequence shown here is derived from an EMBL/GenBank/DDBJ whole genome shotgun (WGS) entry which is preliminary data.</text>
</comment>
<keyword evidence="1 2" id="KW-0732">Signal</keyword>
<protein>
    <recommendedName>
        <fullName evidence="3">Prolamin-like domain-containing protein</fullName>
    </recommendedName>
</protein>
<evidence type="ECO:0000259" key="3">
    <source>
        <dbReference type="Pfam" id="PF05617"/>
    </source>
</evidence>